<gene>
    <name evidence="2" type="ORF">EJ04DRAFT_335824</name>
</gene>
<feature type="compositionally biased region" description="Polar residues" evidence="1">
    <location>
        <begin position="109"/>
        <end position="138"/>
    </location>
</feature>
<dbReference type="Proteomes" id="UP000799444">
    <property type="component" value="Unassembled WGS sequence"/>
</dbReference>
<accession>A0A9P4QTN3</accession>
<name>A0A9P4QTN3_9PLEO</name>
<reference evidence="2" key="1">
    <citation type="journal article" date="2020" name="Stud. Mycol.">
        <title>101 Dothideomycetes genomes: a test case for predicting lifestyles and emergence of pathogens.</title>
        <authorList>
            <person name="Haridas S."/>
            <person name="Albert R."/>
            <person name="Binder M."/>
            <person name="Bloem J."/>
            <person name="Labutti K."/>
            <person name="Salamov A."/>
            <person name="Andreopoulos B."/>
            <person name="Baker S."/>
            <person name="Barry K."/>
            <person name="Bills G."/>
            <person name="Bluhm B."/>
            <person name="Cannon C."/>
            <person name="Castanera R."/>
            <person name="Culley D."/>
            <person name="Daum C."/>
            <person name="Ezra D."/>
            <person name="Gonzalez J."/>
            <person name="Henrissat B."/>
            <person name="Kuo A."/>
            <person name="Liang C."/>
            <person name="Lipzen A."/>
            <person name="Lutzoni F."/>
            <person name="Magnuson J."/>
            <person name="Mondo S."/>
            <person name="Nolan M."/>
            <person name="Ohm R."/>
            <person name="Pangilinan J."/>
            <person name="Park H.-J."/>
            <person name="Ramirez L."/>
            <person name="Alfaro M."/>
            <person name="Sun H."/>
            <person name="Tritt A."/>
            <person name="Yoshinaga Y."/>
            <person name="Zwiers L.-H."/>
            <person name="Turgeon B."/>
            <person name="Goodwin S."/>
            <person name="Spatafora J."/>
            <person name="Crous P."/>
            <person name="Grigoriev I."/>
        </authorList>
    </citation>
    <scope>NUCLEOTIDE SEQUENCE</scope>
    <source>
        <strain evidence="2">CBS 125425</strain>
    </source>
</reference>
<feature type="compositionally biased region" description="Polar residues" evidence="1">
    <location>
        <begin position="1"/>
        <end position="20"/>
    </location>
</feature>
<dbReference type="AlphaFoldDB" id="A0A9P4QTN3"/>
<evidence type="ECO:0000313" key="2">
    <source>
        <dbReference type="EMBL" id="KAF2732474.1"/>
    </source>
</evidence>
<comment type="caution">
    <text evidence="2">The sequence shown here is derived from an EMBL/GenBank/DDBJ whole genome shotgun (WGS) entry which is preliminary data.</text>
</comment>
<protein>
    <submittedName>
        <fullName evidence="2">Uncharacterized protein</fullName>
    </submittedName>
</protein>
<evidence type="ECO:0000313" key="3">
    <source>
        <dbReference type="Proteomes" id="UP000799444"/>
    </source>
</evidence>
<feature type="region of interest" description="Disordered" evidence="1">
    <location>
        <begin position="1"/>
        <end position="152"/>
    </location>
</feature>
<sequence length="194" mass="21214">MYNKSVNAKSPSELKSSGSFSRRLLPVYRSNAIKDAPNCATLEPQDIKPLPPKPSAPSHPNPNAEAQTQFQCQTTRQPILTHRFTSITPQKSRSKNFPRTHHRQAPCAGTSQSSHPALINTTAPHRTPTSSSCSPATQGSPPHYSPPGPRPLGETPWGSLLVFSCSEHGSAMRNSGCSIFFVEMVRADGRRMKW</sequence>
<dbReference type="EMBL" id="ML996176">
    <property type="protein sequence ID" value="KAF2732474.1"/>
    <property type="molecule type" value="Genomic_DNA"/>
</dbReference>
<proteinExistence type="predicted"/>
<evidence type="ECO:0000256" key="1">
    <source>
        <dbReference type="SAM" id="MobiDB-lite"/>
    </source>
</evidence>
<organism evidence="2 3">
    <name type="scientific">Polyplosphaeria fusca</name>
    <dbReference type="NCBI Taxonomy" id="682080"/>
    <lineage>
        <taxon>Eukaryota</taxon>
        <taxon>Fungi</taxon>
        <taxon>Dikarya</taxon>
        <taxon>Ascomycota</taxon>
        <taxon>Pezizomycotina</taxon>
        <taxon>Dothideomycetes</taxon>
        <taxon>Pleosporomycetidae</taxon>
        <taxon>Pleosporales</taxon>
        <taxon>Tetraplosphaeriaceae</taxon>
        <taxon>Polyplosphaeria</taxon>
    </lineage>
</organism>
<feature type="compositionally biased region" description="Basic residues" evidence="1">
    <location>
        <begin position="92"/>
        <end position="104"/>
    </location>
</feature>
<feature type="compositionally biased region" description="Pro residues" evidence="1">
    <location>
        <begin position="49"/>
        <end position="60"/>
    </location>
</feature>
<keyword evidence="3" id="KW-1185">Reference proteome</keyword>
<feature type="compositionally biased region" description="Polar residues" evidence="1">
    <location>
        <begin position="65"/>
        <end position="91"/>
    </location>
</feature>